<dbReference type="InterPro" id="IPR010439">
    <property type="entry name" value="MUN_dom"/>
</dbReference>
<dbReference type="Gene3D" id="2.60.40.150">
    <property type="entry name" value="C2 domain"/>
    <property type="match status" value="2"/>
</dbReference>
<feature type="coiled-coil region" evidence="11">
    <location>
        <begin position="188"/>
        <end position="215"/>
    </location>
</feature>
<evidence type="ECO:0000259" key="15">
    <source>
        <dbReference type="PROSITE" id="PS50188"/>
    </source>
</evidence>
<dbReference type="Pfam" id="PF00168">
    <property type="entry name" value="C2"/>
    <property type="match status" value="3"/>
</dbReference>
<dbReference type="SMART" id="SM00239">
    <property type="entry name" value="C2"/>
    <property type="match status" value="2"/>
</dbReference>
<dbReference type="eggNOG" id="KOG1328">
    <property type="taxonomic scope" value="Eukaryota"/>
</dbReference>
<evidence type="ECO:0000256" key="2">
    <source>
        <dbReference type="ARBA" id="ARBA00004496"/>
    </source>
</evidence>
<dbReference type="CDD" id="cd08676">
    <property type="entry name" value="C2A_Munc13-like"/>
    <property type="match status" value="1"/>
</dbReference>
<evidence type="ECO:0000256" key="3">
    <source>
        <dbReference type="ARBA" id="ARBA00004603"/>
    </source>
</evidence>
<keyword evidence="9" id="KW-0862">Zinc</keyword>
<keyword evidence="19" id="KW-1185">Reference proteome</keyword>
<dbReference type="InterPro" id="IPR014772">
    <property type="entry name" value="Munc13_dom-2"/>
</dbReference>
<evidence type="ECO:0000256" key="6">
    <source>
        <dbReference type="ARBA" id="ARBA00022490"/>
    </source>
</evidence>
<evidence type="ECO:0000256" key="8">
    <source>
        <dbReference type="ARBA" id="ARBA00022771"/>
    </source>
</evidence>
<comment type="similarity">
    <text evidence="4">Belongs to the unc-13 family.</text>
</comment>
<keyword evidence="8 10" id="KW-0479">Metal-binding</keyword>
<dbReference type="Proteomes" id="UP000031443">
    <property type="component" value="Unassembled WGS sequence"/>
</dbReference>
<dbReference type="SUPFAM" id="SSF49562">
    <property type="entry name" value="C2 domain (Calcium/lipid-binding domain, CaLB)"/>
    <property type="match status" value="2"/>
</dbReference>
<dbReference type="STRING" id="8469.M7AHJ2"/>
<feature type="domain" description="B box-type" evidence="14">
    <location>
        <begin position="68"/>
        <end position="108"/>
    </location>
</feature>
<reference evidence="19" key="1">
    <citation type="journal article" date="2013" name="Nat. Genet.">
        <title>The draft genomes of soft-shell turtle and green sea turtle yield insights into the development and evolution of the turtle-specific body plan.</title>
        <authorList>
            <person name="Wang Z."/>
            <person name="Pascual-Anaya J."/>
            <person name="Zadissa A."/>
            <person name="Li W."/>
            <person name="Niimura Y."/>
            <person name="Huang Z."/>
            <person name="Li C."/>
            <person name="White S."/>
            <person name="Xiong Z."/>
            <person name="Fang D."/>
            <person name="Wang B."/>
            <person name="Ming Y."/>
            <person name="Chen Y."/>
            <person name="Zheng Y."/>
            <person name="Kuraku S."/>
            <person name="Pignatelli M."/>
            <person name="Herrero J."/>
            <person name="Beal K."/>
            <person name="Nozawa M."/>
            <person name="Li Q."/>
            <person name="Wang J."/>
            <person name="Zhang H."/>
            <person name="Yu L."/>
            <person name="Shigenobu S."/>
            <person name="Wang J."/>
            <person name="Liu J."/>
            <person name="Flicek P."/>
            <person name="Searle S."/>
            <person name="Wang J."/>
            <person name="Kuratani S."/>
            <person name="Yin Y."/>
            <person name="Aken B."/>
            <person name="Zhang G."/>
            <person name="Irie N."/>
        </authorList>
    </citation>
    <scope>NUCLEOTIDE SEQUENCE [LARGE SCALE GENOMIC DNA]</scope>
</reference>
<dbReference type="GO" id="GO:0055037">
    <property type="term" value="C:recycling endosome"/>
    <property type="evidence" value="ECO:0007669"/>
    <property type="project" value="UniProtKB-SubCell"/>
</dbReference>
<evidence type="ECO:0000259" key="14">
    <source>
        <dbReference type="PROSITE" id="PS50119"/>
    </source>
</evidence>
<dbReference type="SUPFAM" id="SSF50729">
    <property type="entry name" value="PH domain-like"/>
    <property type="match status" value="1"/>
</dbReference>
<dbReference type="InterPro" id="IPR013320">
    <property type="entry name" value="ConA-like_dom_sf"/>
</dbReference>
<dbReference type="SUPFAM" id="SSF49899">
    <property type="entry name" value="Concanavalin A-like lectins/glucanases"/>
    <property type="match status" value="1"/>
</dbReference>
<feature type="domain" description="C2" evidence="13">
    <location>
        <begin position="1621"/>
        <end position="1746"/>
    </location>
</feature>
<dbReference type="InterPro" id="IPR058030">
    <property type="entry name" value="TRIM8/14/16/25/29/45/65_CC"/>
</dbReference>
<evidence type="ECO:0000256" key="1">
    <source>
        <dbReference type="ARBA" id="ARBA00004172"/>
    </source>
</evidence>
<dbReference type="GO" id="GO:0006887">
    <property type="term" value="P:exocytosis"/>
    <property type="evidence" value="ECO:0007669"/>
    <property type="project" value="UniProtKB-KW"/>
</dbReference>
<keyword evidence="5" id="KW-0268">Exocytosis</keyword>
<evidence type="ECO:0000256" key="9">
    <source>
        <dbReference type="ARBA" id="ARBA00022833"/>
    </source>
</evidence>
<dbReference type="GO" id="GO:0070382">
    <property type="term" value="C:exocytic vesicle"/>
    <property type="evidence" value="ECO:0007669"/>
    <property type="project" value="TreeGrafter"/>
</dbReference>
<dbReference type="eggNOG" id="KOG1028">
    <property type="taxonomic scope" value="Eukaryota"/>
</dbReference>
<evidence type="ECO:0000256" key="4">
    <source>
        <dbReference type="ARBA" id="ARBA00005823"/>
    </source>
</evidence>
<comment type="subcellular location">
    <subcellularLocation>
        <location evidence="2">Cytoplasm</location>
    </subcellularLocation>
    <subcellularLocation>
        <location evidence="3">Late endosome</location>
    </subcellularLocation>
    <subcellularLocation>
        <location evidence="1">Recycling endosome</location>
    </subcellularLocation>
</comment>
<evidence type="ECO:0000256" key="11">
    <source>
        <dbReference type="SAM" id="Coils"/>
    </source>
</evidence>
<dbReference type="PROSITE" id="PS50188">
    <property type="entry name" value="B302_SPRY"/>
    <property type="match status" value="1"/>
</dbReference>
<dbReference type="CDD" id="cd04009">
    <property type="entry name" value="C2B_Munc13-like"/>
    <property type="match status" value="1"/>
</dbReference>
<dbReference type="InterPro" id="IPR014770">
    <property type="entry name" value="Munc13_1"/>
</dbReference>
<dbReference type="InterPro" id="IPR043136">
    <property type="entry name" value="B30.2/SPRY_sf"/>
</dbReference>
<accession>M7AHJ2</accession>
<dbReference type="Gene3D" id="3.30.160.60">
    <property type="entry name" value="Classic Zinc Finger"/>
    <property type="match status" value="1"/>
</dbReference>
<dbReference type="PROSITE" id="PS50004">
    <property type="entry name" value="C2"/>
    <property type="match status" value="2"/>
</dbReference>
<dbReference type="PRINTS" id="PR01407">
    <property type="entry name" value="BUTYPHLNCDUF"/>
</dbReference>
<dbReference type="CDD" id="cd19769">
    <property type="entry name" value="Bbox2_TRIM16-like"/>
    <property type="match status" value="1"/>
</dbReference>
<dbReference type="CDD" id="cd13214">
    <property type="entry name" value="PH-GRAM_WBP2"/>
    <property type="match status" value="1"/>
</dbReference>
<dbReference type="InterPro" id="IPR004182">
    <property type="entry name" value="GRAM"/>
</dbReference>
<dbReference type="PROSITE" id="PS51259">
    <property type="entry name" value="MHD2"/>
    <property type="match status" value="1"/>
</dbReference>
<dbReference type="InterPro" id="IPR003877">
    <property type="entry name" value="SPRY_dom"/>
</dbReference>
<keyword evidence="8 10" id="KW-0863">Zinc-finger</keyword>
<sequence length="1799" mass="204664">MTLLSLLDSHRQCRSEPWHYPRGCSLPVEDVALPQGNSLNSPVAWASKPHLRSPAFQGHRLVPPLRRIEDSLCKLHLRPLESFCRTDQACICQLCQGQEHRSHEVVAVEVEREHKEAQRPKILSCVENQLDELGVTVAQTRKTVELIRSAALKEKENVSRLFNEASRALMTFQKEVTGFIEDGERSMLIEAEEDLRQKEERRAKLAQCRQNLERVPSTDTIYFLQEFQALKIAAEEKSSLCPSFQKELSFTKSSQAVCAMKELLVTACKNQWDQLLGKGYEESCFHGMQEVAFIIDLDSDTADKFLQLFGTKGAKRVLNPIGYPESPTRFINCEQVLGENLMNRGNYYWEVEIIDGWVSIGVIAEDFNPRESYDRGRLGRNEKSCCLQWNGQNYVAWFGGFESVIQQPFFHTIGVYLEYSEKALTFYGVRDSKMTCLQQLKVARFKKGHFDPFQNKINHQFPSLFAYNLKPGFFLESVDAHMQIGPLKKDCVSVLKRSILMTYDHIEIAFSDMEHMPDAFKGTKKGSVFLTPFRVIFVSKGKDPMQSFMMPFYLIKDCEIKQPVFGANYIKGTVKAETGGGWEGSLTFKMTFSAGGAIEFGQRMLQVASQASRGEAPNGAYGYSYMPNGAYAFAPPAANGVYGPPPPGYPYPPPPPAEFYPGPPMMDGAMGYMQPPPPPYPGPMEPPVSGPDLPSTPAAEAKAAEAAASAYYSPVNPHNVYMPTLWYIRCDSTALINPASAGCAPEKKYGREALLATGSGAESLPCSLPLDHIALGGHPQRPPLNLLYEEVLYTILYRQGKPEPAYDANTDELYEYVQKAFSMDPEEHRVILQRVRELEKPVFCLKVTVKQAKDILGKDVTGFSDPYCLLGIESKSQEPSSDSSSHPESKKPLKAVVKDMIPEDQTHRTQVINQTLTPVWNETFIMEFNDEANSSFHLDMWDLDVEESMRHKLGGLTDLHGLKRMFKDARKDKGQDDFLGNLVLRLQDLHCRTDEWYNLEPRTETYPNRGQCHLQFLMTHKKRATSLSKTQPSYTVHRHLLQQIVLYEILQHQAGSTSWDGELSKHARMILYLHAAQKDLSDFHQITSIEYQWIQERLRSEQKAELAESFQSLLAYGISLLQKYRIVFPLSAPESTNRLQLLLRVLVQMCKMKAFQELCTLTPNLQQMVMEALKSGTTEWFRMQKQHLKPMVKTMEENGKALVKLLVEVNGDLKQCHKTWNKFFTNTVNVDLFFITYLELQKLVSCHVREELSEIDSSMSQLTAESLFQLYISLQELYRMKSFLFKRDGPLALTDFHQWFKEAIPKWLQKTYMIALERTQRAIQVDQLMPLGELNKHSTSTVDLSTCYAQIVKTWQQLDWPDPEEAFMIMVKFVEDMCKIALAYCKLIKSRADELSSKQQDEGDAANRLCIVVNNVKQLRLLILKLPKQLEWGHLEQRMKDIIEPEQFQHTLHNQLQGTITCLDHEIRDVVQNLAKKLDAGISRHIQNLAACSDSQDPEDSIIPLMKFLESELQYMNEHLVQENFKCLLELLWNHTLNELTAAANQLQNSSRYYRKLQFALQNLELCFHAEGCGLPTDALHTPAFMDLEEGLKLRSATSRKLIQSYFSGRIQEQLETSSEKYGAVTIKALYRPSEQKLRVEVLNAVNLIPLDSNGSSDPFVQLTLEPRHEFPEVVARTTQCRKNELHPLFDEAFEFLVPPEKCRQHGACLLLTVLDHDTVGANELEGEAFFPLGDVPGLTGDEDAADPAQVSQTRLPLMHPKPTGDPLLKLLESRKGDKEAQAFVKLRKQRAKQSKESV</sequence>
<dbReference type="Pfam" id="PF00643">
    <property type="entry name" value="zf-B_box"/>
    <property type="match status" value="1"/>
</dbReference>
<name>M7AHJ2_CHEMY</name>
<evidence type="ECO:0000259" key="17">
    <source>
        <dbReference type="PROSITE" id="PS51259"/>
    </source>
</evidence>
<feature type="domain" description="MHD2" evidence="17">
    <location>
        <begin position="1499"/>
        <end position="1606"/>
    </location>
</feature>
<dbReference type="PROSITE" id="PS50119">
    <property type="entry name" value="ZF_BBOX"/>
    <property type="match status" value="1"/>
</dbReference>
<dbReference type="PANTHER" id="PTHR45999:SF3">
    <property type="entry name" value="PROTEIN UNC-13 HOMOLOG D"/>
    <property type="match status" value="1"/>
</dbReference>
<proteinExistence type="inferred from homology"/>
<evidence type="ECO:0000256" key="12">
    <source>
        <dbReference type="SAM" id="MobiDB-lite"/>
    </source>
</evidence>
<feature type="domain" description="C2" evidence="13">
    <location>
        <begin position="824"/>
        <end position="975"/>
    </location>
</feature>
<dbReference type="PROSITE" id="PS51258">
    <property type="entry name" value="MHD1"/>
    <property type="match status" value="1"/>
</dbReference>
<dbReference type="Gene3D" id="1.20.58.1100">
    <property type="match status" value="1"/>
</dbReference>
<dbReference type="Pfam" id="PF06292">
    <property type="entry name" value="MUN"/>
    <property type="match status" value="1"/>
</dbReference>
<dbReference type="SMART" id="SM00336">
    <property type="entry name" value="BBOX"/>
    <property type="match status" value="1"/>
</dbReference>
<dbReference type="Gene3D" id="1.10.357.50">
    <property type="match status" value="1"/>
</dbReference>
<evidence type="ECO:0000313" key="18">
    <source>
        <dbReference type="EMBL" id="EMP23789.1"/>
    </source>
</evidence>
<dbReference type="InterPro" id="IPR001870">
    <property type="entry name" value="B30.2/SPRY"/>
</dbReference>
<dbReference type="InterPro" id="IPR000315">
    <property type="entry name" value="Znf_B-box"/>
</dbReference>
<evidence type="ECO:0000256" key="10">
    <source>
        <dbReference type="PROSITE-ProRule" id="PRU00024"/>
    </source>
</evidence>
<dbReference type="InterPro" id="IPR000008">
    <property type="entry name" value="C2_dom"/>
</dbReference>
<evidence type="ECO:0000259" key="16">
    <source>
        <dbReference type="PROSITE" id="PS51258"/>
    </source>
</evidence>
<evidence type="ECO:0000259" key="13">
    <source>
        <dbReference type="PROSITE" id="PS50004"/>
    </source>
</evidence>
<keyword evidence="6" id="KW-0963">Cytoplasm</keyword>
<dbReference type="InterPro" id="IPR003879">
    <property type="entry name" value="Butyrophylin_SPRY"/>
</dbReference>
<dbReference type="Gene3D" id="2.60.120.920">
    <property type="match status" value="1"/>
</dbReference>
<dbReference type="GO" id="GO:0005770">
    <property type="term" value="C:late endosome"/>
    <property type="evidence" value="ECO:0007669"/>
    <property type="project" value="UniProtKB-SubCell"/>
</dbReference>
<feature type="compositionally biased region" description="Pro residues" evidence="12">
    <location>
        <begin position="677"/>
        <end position="689"/>
    </location>
</feature>
<protein>
    <submittedName>
        <fullName evidence="18">Protein unc-13 like protein D</fullName>
    </submittedName>
</protein>
<evidence type="ECO:0000256" key="7">
    <source>
        <dbReference type="ARBA" id="ARBA00022753"/>
    </source>
</evidence>
<dbReference type="Pfam" id="PF25600">
    <property type="entry name" value="TRIM_CC"/>
    <property type="match status" value="1"/>
</dbReference>
<evidence type="ECO:0000313" key="19">
    <source>
        <dbReference type="Proteomes" id="UP000031443"/>
    </source>
</evidence>
<dbReference type="PANTHER" id="PTHR45999">
    <property type="entry name" value="UNC-13-4A, ISOFORM B"/>
    <property type="match status" value="1"/>
</dbReference>
<keyword evidence="7" id="KW-0967">Endosome</keyword>
<keyword evidence="11" id="KW-0175">Coiled coil</keyword>
<dbReference type="InterPro" id="IPR035892">
    <property type="entry name" value="C2_domain_sf"/>
</dbReference>
<dbReference type="InterPro" id="IPR052095">
    <property type="entry name" value="UNC-13_domain"/>
</dbReference>
<dbReference type="SUPFAM" id="SSF57845">
    <property type="entry name" value="B-box zinc-binding domain"/>
    <property type="match status" value="1"/>
</dbReference>
<feature type="domain" description="MHD1" evidence="16">
    <location>
        <begin position="1268"/>
        <end position="1388"/>
    </location>
</feature>
<feature type="region of interest" description="Disordered" evidence="12">
    <location>
        <begin position="677"/>
        <end position="696"/>
    </location>
</feature>
<dbReference type="Pfam" id="PF00622">
    <property type="entry name" value="SPRY"/>
    <property type="match status" value="1"/>
</dbReference>
<dbReference type="Pfam" id="PF02893">
    <property type="entry name" value="GRAM"/>
    <property type="match status" value="1"/>
</dbReference>
<gene>
    <name evidence="18" type="ORF">UY3_19231</name>
</gene>
<dbReference type="GO" id="GO:0008270">
    <property type="term" value="F:zinc ion binding"/>
    <property type="evidence" value="ECO:0007669"/>
    <property type="project" value="UniProtKB-KW"/>
</dbReference>
<dbReference type="EMBL" id="KB608654">
    <property type="protein sequence ID" value="EMP23789.1"/>
    <property type="molecule type" value="Genomic_DNA"/>
</dbReference>
<organism evidence="18 19">
    <name type="scientific">Chelonia mydas</name>
    <name type="common">Green sea-turtle</name>
    <name type="synonym">Chelonia agassizi</name>
    <dbReference type="NCBI Taxonomy" id="8469"/>
    <lineage>
        <taxon>Eukaryota</taxon>
        <taxon>Metazoa</taxon>
        <taxon>Chordata</taxon>
        <taxon>Craniata</taxon>
        <taxon>Vertebrata</taxon>
        <taxon>Euteleostomi</taxon>
        <taxon>Archelosauria</taxon>
        <taxon>Testudinata</taxon>
        <taxon>Testudines</taxon>
        <taxon>Cryptodira</taxon>
        <taxon>Durocryptodira</taxon>
        <taxon>Americhelydia</taxon>
        <taxon>Chelonioidea</taxon>
        <taxon>Cheloniidae</taxon>
        <taxon>Chelonia</taxon>
    </lineage>
</organism>
<feature type="domain" description="B30.2/SPRY" evidence="15">
    <location>
        <begin position="275"/>
        <end position="491"/>
    </location>
</feature>
<evidence type="ECO:0000256" key="5">
    <source>
        <dbReference type="ARBA" id="ARBA00022483"/>
    </source>
</evidence>